<dbReference type="InterPro" id="IPR010323">
    <property type="entry name" value="DUF924"/>
</dbReference>
<reference evidence="1 2" key="1">
    <citation type="submission" date="2021-12" db="EMBL/GenBank/DDBJ databases">
        <title>Discovery of the Pendulisporaceae a myxobacterial family with distinct sporulation behavior and unique specialized metabolism.</title>
        <authorList>
            <person name="Garcia R."/>
            <person name="Popoff A."/>
            <person name="Bader C.D."/>
            <person name="Loehr J."/>
            <person name="Walesch S."/>
            <person name="Walt C."/>
            <person name="Boldt J."/>
            <person name="Bunk B."/>
            <person name="Haeckl F.J.F.P.J."/>
            <person name="Gunesch A.P."/>
            <person name="Birkelbach J."/>
            <person name="Nuebel U."/>
            <person name="Pietschmann T."/>
            <person name="Bach T."/>
            <person name="Mueller R."/>
        </authorList>
    </citation>
    <scope>NUCLEOTIDE SEQUENCE [LARGE SCALE GENOMIC DNA]</scope>
    <source>
        <strain evidence="1 2">MSr11954</strain>
    </source>
</reference>
<keyword evidence="2" id="KW-1185">Reference proteome</keyword>
<dbReference type="SUPFAM" id="SSF48452">
    <property type="entry name" value="TPR-like"/>
    <property type="match status" value="1"/>
</dbReference>
<evidence type="ECO:0000313" key="2">
    <source>
        <dbReference type="Proteomes" id="UP001370348"/>
    </source>
</evidence>
<gene>
    <name evidence="1" type="ORF">LZC94_30680</name>
</gene>
<evidence type="ECO:0000313" key="1">
    <source>
        <dbReference type="EMBL" id="WXB12207.1"/>
    </source>
</evidence>
<sequence length="196" mass="23160">MIQPEDVLSFWLGPPGEDIQVAIQRWFRKVPEIDRQIQERFGDVLIRAGNGECNDWAKTPRHRLALILLFDQIVRNIRRGTKEMFEFDERAQKLAVEGLHEGMDRDLSILERYFFSFPLQHSENEELQDWSLQLSQKLLDEGPPPLQFLLQKHHDHARLFRDVIHRFGRFPHRNGLLGRESTPEEIDFLKTPGLPF</sequence>
<dbReference type="Proteomes" id="UP001370348">
    <property type="component" value="Chromosome"/>
</dbReference>
<dbReference type="Pfam" id="PF06041">
    <property type="entry name" value="DUF924"/>
    <property type="match status" value="1"/>
</dbReference>
<dbReference type="EMBL" id="CP089984">
    <property type="protein sequence ID" value="WXB12207.1"/>
    <property type="molecule type" value="Genomic_DNA"/>
</dbReference>
<proteinExistence type="predicted"/>
<dbReference type="Gene3D" id="1.25.40.10">
    <property type="entry name" value="Tetratricopeptide repeat domain"/>
    <property type="match status" value="1"/>
</dbReference>
<organism evidence="1 2">
    <name type="scientific">Pendulispora albinea</name>
    <dbReference type="NCBI Taxonomy" id="2741071"/>
    <lineage>
        <taxon>Bacteria</taxon>
        <taxon>Pseudomonadati</taxon>
        <taxon>Myxococcota</taxon>
        <taxon>Myxococcia</taxon>
        <taxon>Myxococcales</taxon>
        <taxon>Sorangiineae</taxon>
        <taxon>Pendulisporaceae</taxon>
        <taxon>Pendulispora</taxon>
    </lineage>
</organism>
<protein>
    <submittedName>
        <fullName evidence="1">DUF924 domain-containing protein</fullName>
    </submittedName>
</protein>
<dbReference type="RefSeq" id="WP_394821823.1">
    <property type="nucleotide sequence ID" value="NZ_CP089984.1"/>
</dbReference>
<dbReference type="InterPro" id="IPR011990">
    <property type="entry name" value="TPR-like_helical_dom_sf"/>
</dbReference>
<dbReference type="Gene3D" id="1.20.58.320">
    <property type="entry name" value="TPR-like"/>
    <property type="match status" value="1"/>
</dbReference>
<accession>A0ABZ2LTA0</accession>
<name>A0ABZ2LTA0_9BACT</name>